<dbReference type="EMBL" id="CACTIH010003727">
    <property type="protein sequence ID" value="CAA2983336.1"/>
    <property type="molecule type" value="Genomic_DNA"/>
</dbReference>
<organism evidence="1 2">
    <name type="scientific">Olea europaea subsp. europaea</name>
    <dbReference type="NCBI Taxonomy" id="158383"/>
    <lineage>
        <taxon>Eukaryota</taxon>
        <taxon>Viridiplantae</taxon>
        <taxon>Streptophyta</taxon>
        <taxon>Embryophyta</taxon>
        <taxon>Tracheophyta</taxon>
        <taxon>Spermatophyta</taxon>
        <taxon>Magnoliopsida</taxon>
        <taxon>eudicotyledons</taxon>
        <taxon>Gunneridae</taxon>
        <taxon>Pentapetalae</taxon>
        <taxon>asterids</taxon>
        <taxon>lamiids</taxon>
        <taxon>Lamiales</taxon>
        <taxon>Oleaceae</taxon>
        <taxon>Oleeae</taxon>
        <taxon>Olea</taxon>
    </lineage>
</organism>
<protein>
    <submittedName>
        <fullName evidence="1">Uncharacterized protein</fullName>
    </submittedName>
</protein>
<accession>A0A8S0RUM7</accession>
<name>A0A8S0RUM7_OLEEU</name>
<keyword evidence="2" id="KW-1185">Reference proteome</keyword>
<dbReference type="AlphaFoldDB" id="A0A8S0RUM7"/>
<dbReference type="Gramene" id="OE9A079217T1">
    <property type="protein sequence ID" value="OE9A079217C1"/>
    <property type="gene ID" value="OE9A079217"/>
</dbReference>
<comment type="caution">
    <text evidence="1">The sequence shown here is derived from an EMBL/GenBank/DDBJ whole genome shotgun (WGS) entry which is preliminary data.</text>
</comment>
<sequence length="110" mass="12275">MIEDGTRFSEVDAFEFAYAEKNNVRLIMQLLLNIEGKRAAASQRYPFGGIPIDDPKVGLNIMLSVPSAKPRRQICGLKDGRLRDIKTSSSNVCNMEKEIEAESANRVRSS</sequence>
<reference evidence="1 2" key="1">
    <citation type="submission" date="2019-12" db="EMBL/GenBank/DDBJ databases">
        <authorList>
            <person name="Alioto T."/>
            <person name="Alioto T."/>
            <person name="Gomez Garrido J."/>
        </authorList>
    </citation>
    <scope>NUCLEOTIDE SEQUENCE [LARGE SCALE GENOMIC DNA]</scope>
</reference>
<dbReference type="Proteomes" id="UP000594638">
    <property type="component" value="Unassembled WGS sequence"/>
</dbReference>
<evidence type="ECO:0000313" key="2">
    <source>
        <dbReference type="Proteomes" id="UP000594638"/>
    </source>
</evidence>
<proteinExistence type="predicted"/>
<gene>
    <name evidence="1" type="ORF">OLEA9_A079217</name>
</gene>
<evidence type="ECO:0000313" key="1">
    <source>
        <dbReference type="EMBL" id="CAA2983336.1"/>
    </source>
</evidence>